<keyword evidence="1" id="KW-0472">Membrane</keyword>
<reference evidence="2" key="2">
    <citation type="submission" date="2022-06" db="UniProtKB">
        <authorList>
            <consortium name="EnsemblMetazoa"/>
        </authorList>
    </citation>
    <scope>IDENTIFICATION</scope>
    <source>
        <strain evidence="2">DF5081</strain>
    </source>
</reference>
<name>A0A8R1DPD1_CAEJA</name>
<evidence type="ECO:0008006" key="4">
    <source>
        <dbReference type="Google" id="ProtNLM"/>
    </source>
</evidence>
<keyword evidence="1" id="KW-1133">Transmembrane helix</keyword>
<sequence>MNSIFQYGGVQANPLYNCSSKTSEEWTEQLGTKRPLLGVVVMLFGIFIEIIYVPCLCAIYKRRLLQHSCYKIMFLLGVTDMIATCGWVCSCALTLMLIINRISDILVPHISAIVFSRSYSWIVILIPIVYTIAVIFFTPAILFNSTVMAWIGDPRIHDNMSGYYYNPIQNCNNVVFITGTIFFYGAYCFFMRKKQRGFKVFIQSTLICSINCSSALVYSMMMFVTPNEYIVLFGELAWSLVHGCPAIIYLTMNQTIRQEVLSWFRKKSAVVQRSDLLSSQLQSRAINNNAR</sequence>
<organism evidence="2 3">
    <name type="scientific">Caenorhabditis japonica</name>
    <dbReference type="NCBI Taxonomy" id="281687"/>
    <lineage>
        <taxon>Eukaryota</taxon>
        <taxon>Metazoa</taxon>
        <taxon>Ecdysozoa</taxon>
        <taxon>Nematoda</taxon>
        <taxon>Chromadorea</taxon>
        <taxon>Rhabditida</taxon>
        <taxon>Rhabditina</taxon>
        <taxon>Rhabditomorpha</taxon>
        <taxon>Rhabditoidea</taxon>
        <taxon>Rhabditidae</taxon>
        <taxon>Peloderinae</taxon>
        <taxon>Caenorhabditis</taxon>
    </lineage>
</organism>
<dbReference type="Proteomes" id="UP000005237">
    <property type="component" value="Unassembled WGS sequence"/>
</dbReference>
<protein>
    <recommendedName>
        <fullName evidence="4">Serpentine receptor class gamma</fullName>
    </recommendedName>
</protein>
<dbReference type="PANTHER" id="PTHR23021">
    <property type="entry name" value="SERPENTINE RECEPTOR, CLASS T"/>
    <property type="match status" value="1"/>
</dbReference>
<dbReference type="AlphaFoldDB" id="A0A8R1DPD1"/>
<evidence type="ECO:0000256" key="1">
    <source>
        <dbReference type="SAM" id="Phobius"/>
    </source>
</evidence>
<accession>A0A8R1DPD1</accession>
<feature type="transmembrane region" description="Helical" evidence="1">
    <location>
        <begin position="200"/>
        <end position="223"/>
    </location>
</feature>
<evidence type="ECO:0000313" key="2">
    <source>
        <dbReference type="EnsemblMetazoa" id="CJA08364.1"/>
    </source>
</evidence>
<keyword evidence="3" id="KW-1185">Reference proteome</keyword>
<dbReference type="InterPro" id="IPR019425">
    <property type="entry name" value="7TM_GPCR_serpentine_rcpt_Srt"/>
</dbReference>
<keyword evidence="1" id="KW-0812">Transmembrane</keyword>
<proteinExistence type="predicted"/>
<dbReference type="SUPFAM" id="SSF81321">
    <property type="entry name" value="Family A G protein-coupled receptor-like"/>
    <property type="match status" value="1"/>
</dbReference>
<feature type="transmembrane region" description="Helical" evidence="1">
    <location>
        <begin position="36"/>
        <end position="60"/>
    </location>
</feature>
<dbReference type="PANTHER" id="PTHR23021:SF36">
    <property type="entry name" value="SERPENTINE RECEPTOR, CLASS T"/>
    <property type="match status" value="1"/>
</dbReference>
<feature type="transmembrane region" description="Helical" evidence="1">
    <location>
        <begin position="119"/>
        <end position="143"/>
    </location>
</feature>
<feature type="transmembrane region" description="Helical" evidence="1">
    <location>
        <begin position="72"/>
        <end position="99"/>
    </location>
</feature>
<feature type="transmembrane region" description="Helical" evidence="1">
    <location>
        <begin position="229"/>
        <end position="250"/>
    </location>
</feature>
<reference evidence="3" key="1">
    <citation type="submission" date="2010-08" db="EMBL/GenBank/DDBJ databases">
        <authorList>
            <consortium name="Caenorhabditis japonica Sequencing Consortium"/>
            <person name="Wilson R.K."/>
        </authorList>
    </citation>
    <scope>NUCLEOTIDE SEQUENCE [LARGE SCALE GENOMIC DNA]</scope>
    <source>
        <strain evidence="3">DF5081</strain>
    </source>
</reference>
<dbReference type="Pfam" id="PF10321">
    <property type="entry name" value="7TM_GPCR_Srt"/>
    <property type="match status" value="1"/>
</dbReference>
<evidence type="ECO:0000313" key="3">
    <source>
        <dbReference type="Proteomes" id="UP000005237"/>
    </source>
</evidence>
<dbReference type="EnsemblMetazoa" id="CJA08364.1">
    <property type="protein sequence ID" value="CJA08364.1"/>
    <property type="gene ID" value="WBGene00127567"/>
</dbReference>